<comment type="pathway">
    <text evidence="1">Cofactor biosynthesis; molybdopterin biosynthesis.</text>
</comment>
<evidence type="ECO:0000256" key="1">
    <source>
        <dbReference type="ARBA" id="ARBA00005046"/>
    </source>
</evidence>
<dbReference type="OrthoDB" id="9800712at2"/>
<dbReference type="GO" id="GO:1990133">
    <property type="term" value="C:molybdopterin adenylyltransferase complex"/>
    <property type="evidence" value="ECO:0007669"/>
    <property type="project" value="TreeGrafter"/>
</dbReference>
<dbReference type="UniPathway" id="UPA00344"/>
<dbReference type="PANTHER" id="PTHR33359">
    <property type="entry name" value="MOLYBDOPTERIN SYNTHASE SULFUR CARRIER SUBUNIT"/>
    <property type="match status" value="1"/>
</dbReference>
<dbReference type="EMBL" id="CP015285">
    <property type="protein sequence ID" value="ANC91384.1"/>
    <property type="molecule type" value="Genomic_DNA"/>
</dbReference>
<sequence length="83" mass="9090">MKILYFAWLRSKIGVPTETVELPAEVATAGDLVEWLKTRSPRHAEALANSKVVKVAVNQEHVPYDHPISPTDEVALFPPVTGG</sequence>
<dbReference type="InterPro" id="IPR003749">
    <property type="entry name" value="ThiS/MoaD-like"/>
</dbReference>
<dbReference type="InterPro" id="IPR012675">
    <property type="entry name" value="Beta-grasp_dom_sf"/>
</dbReference>
<evidence type="ECO:0000313" key="6">
    <source>
        <dbReference type="EMBL" id="ANC91384.1"/>
    </source>
</evidence>
<dbReference type="PANTHER" id="PTHR33359:SF1">
    <property type="entry name" value="MOLYBDOPTERIN SYNTHASE SULFUR CARRIER SUBUNIT"/>
    <property type="match status" value="1"/>
</dbReference>
<proteinExistence type="inferred from homology"/>
<dbReference type="Gene3D" id="3.10.20.30">
    <property type="match status" value="1"/>
</dbReference>
<keyword evidence="2" id="KW-0547">Nucleotide-binding</keyword>
<dbReference type="AlphaFoldDB" id="A0A160JFM5"/>
<dbReference type="Pfam" id="PF02597">
    <property type="entry name" value="ThiS"/>
    <property type="match status" value="1"/>
</dbReference>
<dbReference type="GO" id="GO:0000166">
    <property type="term" value="F:nucleotide binding"/>
    <property type="evidence" value="ECO:0007669"/>
    <property type="project" value="UniProtKB-KW"/>
</dbReference>
<comment type="similarity">
    <text evidence="4">Belongs to the MoaD family.</text>
</comment>
<evidence type="ECO:0000256" key="4">
    <source>
        <dbReference type="ARBA" id="ARBA00024200"/>
    </source>
</evidence>
<dbReference type="SUPFAM" id="SSF54285">
    <property type="entry name" value="MoaD/ThiS"/>
    <property type="match status" value="1"/>
</dbReference>
<evidence type="ECO:0000256" key="3">
    <source>
        <dbReference type="ARBA" id="ARBA00023150"/>
    </source>
</evidence>
<gene>
    <name evidence="6" type="primary">moaD</name>
    <name evidence="6" type="ORF">A6A40_05400</name>
</gene>
<dbReference type="InterPro" id="IPR044672">
    <property type="entry name" value="MOCS2A"/>
</dbReference>
<dbReference type="InterPro" id="IPR016155">
    <property type="entry name" value="Mopterin_synth/thiamin_S_b"/>
</dbReference>
<keyword evidence="3" id="KW-0501">Molybdenum cofactor biosynthesis</keyword>
<evidence type="ECO:0000256" key="5">
    <source>
        <dbReference type="ARBA" id="ARBA00024247"/>
    </source>
</evidence>
<protein>
    <recommendedName>
        <fullName evidence="5">Molybdopterin synthase sulfur carrier subunit</fullName>
    </recommendedName>
</protein>
<evidence type="ECO:0000256" key="2">
    <source>
        <dbReference type="ARBA" id="ARBA00022741"/>
    </source>
</evidence>
<reference evidence="6 7" key="1">
    <citation type="journal article" date="2013" name="Int. J. Syst. Evol. Microbiol.">
        <title>Azospirillum humicireducens sp. nov., a nitrogen-fixing bacterium isolated from a microbial fuel cell.</title>
        <authorList>
            <person name="Zhou S."/>
            <person name="Han L."/>
            <person name="Wang Y."/>
            <person name="Yang G."/>
            <person name="Zhuang L."/>
            <person name="Hu P."/>
        </authorList>
    </citation>
    <scope>NUCLEOTIDE SEQUENCE [LARGE SCALE GENOMIC DNA]</scope>
    <source>
        <strain evidence="6 7">SgZ-5</strain>
    </source>
</reference>
<dbReference type="RefSeq" id="WP_063634490.1">
    <property type="nucleotide sequence ID" value="NZ_CP015285.1"/>
</dbReference>
<dbReference type="Proteomes" id="UP000077405">
    <property type="component" value="Chromosome"/>
</dbReference>
<name>A0A160JFM5_9PROT</name>
<dbReference type="GO" id="GO:0006777">
    <property type="term" value="P:Mo-molybdopterin cofactor biosynthetic process"/>
    <property type="evidence" value="ECO:0007669"/>
    <property type="project" value="UniProtKB-KW"/>
</dbReference>
<dbReference type="STRING" id="1226968.A6A40_05400"/>
<dbReference type="FunFam" id="3.10.20.30:FF:000010">
    <property type="entry name" value="Molybdopterin synthase sulfur carrier subunit"/>
    <property type="match status" value="1"/>
</dbReference>
<evidence type="ECO:0000313" key="7">
    <source>
        <dbReference type="Proteomes" id="UP000077405"/>
    </source>
</evidence>
<dbReference type="NCBIfam" id="TIGR01682">
    <property type="entry name" value="moaD"/>
    <property type="match status" value="1"/>
</dbReference>
<keyword evidence="7" id="KW-1185">Reference proteome</keyword>
<dbReference type="CDD" id="cd00754">
    <property type="entry name" value="Ubl_MoaD"/>
    <property type="match status" value="1"/>
</dbReference>
<dbReference type="KEGG" id="ahu:A6A40_05400"/>
<organism evidence="6 7">
    <name type="scientific">Azospirillum humicireducens</name>
    <dbReference type="NCBI Taxonomy" id="1226968"/>
    <lineage>
        <taxon>Bacteria</taxon>
        <taxon>Pseudomonadati</taxon>
        <taxon>Pseudomonadota</taxon>
        <taxon>Alphaproteobacteria</taxon>
        <taxon>Rhodospirillales</taxon>
        <taxon>Azospirillaceae</taxon>
        <taxon>Azospirillum</taxon>
    </lineage>
</organism>
<accession>A0A160JFM5</accession>